<comment type="caution">
    <text evidence="2">The sequence shown here is derived from an EMBL/GenBank/DDBJ whole genome shotgun (WGS) entry which is preliminary data.</text>
</comment>
<proteinExistence type="predicted"/>
<reference evidence="2 3" key="1">
    <citation type="journal article" date="2021" name="Sci. Rep.">
        <title>Genome sequencing of the multicellular alga Astrephomene provides insights into convergent evolution of germ-soma differentiation.</title>
        <authorList>
            <person name="Yamashita S."/>
            <person name="Yamamoto K."/>
            <person name="Matsuzaki R."/>
            <person name="Suzuki S."/>
            <person name="Yamaguchi H."/>
            <person name="Hirooka S."/>
            <person name="Minakuchi Y."/>
            <person name="Miyagishima S."/>
            <person name="Kawachi M."/>
            <person name="Toyoda A."/>
            <person name="Nozaki H."/>
        </authorList>
    </citation>
    <scope>NUCLEOTIDE SEQUENCE [LARGE SCALE GENOMIC DNA]</scope>
    <source>
        <strain evidence="2 3">NIES-4017</strain>
    </source>
</reference>
<accession>A0AAD3DW00</accession>
<dbReference type="AlphaFoldDB" id="A0AAD3DW00"/>
<protein>
    <submittedName>
        <fullName evidence="2">Uncharacterized protein</fullName>
    </submittedName>
</protein>
<evidence type="ECO:0000313" key="3">
    <source>
        <dbReference type="Proteomes" id="UP001054857"/>
    </source>
</evidence>
<evidence type="ECO:0000256" key="1">
    <source>
        <dbReference type="SAM" id="MobiDB-lite"/>
    </source>
</evidence>
<evidence type="ECO:0000313" key="2">
    <source>
        <dbReference type="EMBL" id="GFR49124.1"/>
    </source>
</evidence>
<feature type="region of interest" description="Disordered" evidence="1">
    <location>
        <begin position="182"/>
        <end position="204"/>
    </location>
</feature>
<dbReference type="EMBL" id="BMAR01000028">
    <property type="protein sequence ID" value="GFR49124.1"/>
    <property type="molecule type" value="Genomic_DNA"/>
</dbReference>
<gene>
    <name evidence="2" type="ORF">Agub_g10922</name>
</gene>
<dbReference type="Proteomes" id="UP001054857">
    <property type="component" value="Unassembled WGS sequence"/>
</dbReference>
<name>A0AAD3DW00_9CHLO</name>
<keyword evidence="3" id="KW-1185">Reference proteome</keyword>
<sequence length="299" mass="29314">MVQVQDPADKVVPPAGVLSCVPHPGLPGGAVILLGSRLGTAAVLESPGRTAPVLLTRGKVPGWSAVVGMGVCRTSGTVLAFGQAEGGGGGRLRSACWRLSYRAGAGGLALRQTRLEPQDLTPLLDSHRRTRSALAAAMTAGAATAAAAALPTASAAAESAAAAGGPRNLTSGGAASAAAVANGGASNGTSAAGPASGPPSSSSSWLGLWSSSPAWVHEATPTCLLDPQLSPPVGRVAVHPALGLVAVAGEAPPAARVHREVQMAGRGALAGEEAALARRGGCMSLLLVSNLEAHGCRRS</sequence>
<organism evidence="2 3">
    <name type="scientific">Astrephomene gubernaculifera</name>
    <dbReference type="NCBI Taxonomy" id="47775"/>
    <lineage>
        <taxon>Eukaryota</taxon>
        <taxon>Viridiplantae</taxon>
        <taxon>Chlorophyta</taxon>
        <taxon>core chlorophytes</taxon>
        <taxon>Chlorophyceae</taxon>
        <taxon>CS clade</taxon>
        <taxon>Chlamydomonadales</taxon>
        <taxon>Astrephomenaceae</taxon>
        <taxon>Astrephomene</taxon>
    </lineage>
</organism>